<reference evidence="3 4" key="1">
    <citation type="submission" date="2019-10" db="EMBL/GenBank/DDBJ databases">
        <title>Draft Genome Sequence of Cytophagaceae sp. SJW1-29.</title>
        <authorList>
            <person name="Choi A."/>
        </authorList>
    </citation>
    <scope>NUCLEOTIDE SEQUENCE [LARGE SCALE GENOMIC DNA]</scope>
    <source>
        <strain evidence="3 4">SJW1-29</strain>
    </source>
</reference>
<comment type="caution">
    <text evidence="3">The sequence shown here is derived from an EMBL/GenBank/DDBJ whole genome shotgun (WGS) entry which is preliminary data.</text>
</comment>
<protein>
    <submittedName>
        <fullName evidence="3">Tetratricopeptide repeat protein</fullName>
    </submittedName>
</protein>
<evidence type="ECO:0000256" key="1">
    <source>
        <dbReference type="PROSITE-ProRule" id="PRU00339"/>
    </source>
</evidence>
<dbReference type="Pfam" id="PF13432">
    <property type="entry name" value="TPR_16"/>
    <property type="match status" value="1"/>
</dbReference>
<dbReference type="AlphaFoldDB" id="A0A7C9F517"/>
<evidence type="ECO:0000313" key="4">
    <source>
        <dbReference type="Proteomes" id="UP000479293"/>
    </source>
</evidence>
<dbReference type="SUPFAM" id="SSF48452">
    <property type="entry name" value="TPR-like"/>
    <property type="match status" value="1"/>
</dbReference>
<accession>A0A7C9F517</accession>
<feature type="repeat" description="TPR" evidence="1">
    <location>
        <begin position="203"/>
        <end position="236"/>
    </location>
</feature>
<dbReference type="Gene3D" id="1.25.40.10">
    <property type="entry name" value="Tetratricopeptide repeat domain"/>
    <property type="match status" value="4"/>
</dbReference>
<dbReference type="InterPro" id="IPR019734">
    <property type="entry name" value="TPR_rpt"/>
</dbReference>
<name>A0A7C9F517_9BACT</name>
<proteinExistence type="predicted"/>
<dbReference type="InterPro" id="IPR011990">
    <property type="entry name" value="TPR-like_helical_dom_sf"/>
</dbReference>
<organism evidence="3 4">
    <name type="scientific">Salmonirosea aquatica</name>
    <dbReference type="NCBI Taxonomy" id="2654236"/>
    <lineage>
        <taxon>Bacteria</taxon>
        <taxon>Pseudomonadati</taxon>
        <taxon>Bacteroidota</taxon>
        <taxon>Cytophagia</taxon>
        <taxon>Cytophagales</taxon>
        <taxon>Spirosomataceae</taxon>
        <taxon>Salmonirosea</taxon>
    </lineage>
</organism>
<dbReference type="PROSITE" id="PS50005">
    <property type="entry name" value="TPR"/>
    <property type="match status" value="2"/>
</dbReference>
<dbReference type="Pfam" id="PF13174">
    <property type="entry name" value="TPR_6"/>
    <property type="match status" value="1"/>
</dbReference>
<feature type="repeat" description="TPR" evidence="1">
    <location>
        <begin position="278"/>
        <end position="311"/>
    </location>
</feature>
<feature type="coiled-coil region" evidence="2">
    <location>
        <begin position="392"/>
        <end position="419"/>
    </location>
</feature>
<gene>
    <name evidence="3" type="ORF">GBK04_20595</name>
</gene>
<evidence type="ECO:0000313" key="3">
    <source>
        <dbReference type="EMBL" id="MPR35685.1"/>
    </source>
</evidence>
<keyword evidence="2" id="KW-0175">Coiled coil</keyword>
<dbReference type="EMBL" id="WHLY01000002">
    <property type="protein sequence ID" value="MPR35685.1"/>
    <property type="molecule type" value="Genomic_DNA"/>
</dbReference>
<keyword evidence="1" id="KW-0802">TPR repeat</keyword>
<dbReference type="Pfam" id="PF13424">
    <property type="entry name" value="TPR_12"/>
    <property type="match status" value="2"/>
</dbReference>
<dbReference type="Proteomes" id="UP000479293">
    <property type="component" value="Unassembled WGS sequence"/>
</dbReference>
<sequence>MLSGCSQYSSSPGSVAFHNLTAKYNAYYIARFETELAERAMHKAYQDNYNQILPILMPLDSTLGISVRPQLENAIKKASIVAEKHQNSKWLDDSYTLIGKDRLYLGQYDDGVEALRYVFANGRDEDDKNTALIWLMRAYTQKGDYDNALDVAEYLRQQPLTKEATRDFYLAKAAVHQQQGEYLTAVAILEQAFPLLKRSPEKARLHYVAGQLYDRIGQYALAADHYRDVARNRPTYDLSFYAGMNSLQNRVLLDPKVDLTDVGFDKMLRDRKNNDLRDRIYYTMGLLAERRGRYPEAVGFLQKSVQVARANPEQIPYTYLELARINYDRLEDYETAQAYYDSALVTLPQQAEQYRIVSDRKKALDEFVTQISIVRTEDSLQALAQMNPAALERKLDAIIEEQEEEKRQLLLKAQEALAASNRPSASDIGTPFISGSERRWELYDPVMVNQGRVEFRRLWGNRPLEDNWRRANKENASFTASAQNPNLNAAVVPPENDLGLKAETTLAKGSEAWVTRRNGLLKNVPISEAAFSTSEKREEDALYRLGKIYRFDLKEPEKAVTTFTRLLKDFPKTAYREEIYYLIYLSLDENNKNRPLWKEKLLAEFPNSSYARLLNQAQLAQDDKGGTLGGGFAAKTYDSIYKLYTAGNYSEALAQVENALAQYRENPLVDKFALLRIFLVGKVRGRDAYLQAINEFIRLYPDSSLLPRVQEMLEVTGRASTRR</sequence>
<dbReference type="SMART" id="SM00028">
    <property type="entry name" value="TPR"/>
    <property type="match status" value="5"/>
</dbReference>
<evidence type="ECO:0000256" key="2">
    <source>
        <dbReference type="SAM" id="Coils"/>
    </source>
</evidence>
<keyword evidence="4" id="KW-1185">Reference proteome</keyword>